<sequence>MSEKRYEFTLSPELLEKAVTELNEPRDNTERLKAIDELKANYKESKYGPLLSTEDGFLLRFLRAKKFNQKKAVTALHNYHEARQNNKEIFDKVNNPILLKEVWDCGIMVAVEGAGLDGSCVVLERAGLIKKGMDIYALTAYGVLTMEKLLENEQHQICGLQTMEDLENFNISIITKVSPIALAKMNSIWQDAMPLRIKAMHMFHEGTIMDILMTLFKPFLKEKLVKRIHMHGNSFEKVQNMVDTTKLPPCFGGTGPSIDTIASEWNEKMKMAWSEDTYL</sequence>
<dbReference type="SUPFAM" id="SSF52087">
    <property type="entry name" value="CRAL/TRIO domain"/>
    <property type="match status" value="1"/>
</dbReference>
<evidence type="ECO:0000259" key="1">
    <source>
        <dbReference type="PROSITE" id="PS50191"/>
    </source>
</evidence>
<dbReference type="PANTHER" id="PTHR10174">
    <property type="entry name" value="ALPHA-TOCOPHEROL TRANSFER PROTEIN-RELATED"/>
    <property type="match status" value="1"/>
</dbReference>
<dbReference type="Gene3D" id="1.20.5.1200">
    <property type="entry name" value="Alpha-tocopherol transfer"/>
    <property type="match status" value="1"/>
</dbReference>
<feature type="domain" description="CRAL-TRIO" evidence="1">
    <location>
        <begin position="95"/>
        <end position="259"/>
    </location>
</feature>
<reference evidence="2" key="1">
    <citation type="submission" date="2020-04" db="EMBL/GenBank/DDBJ databases">
        <authorList>
            <person name="Neveu A P."/>
        </authorList>
    </citation>
    <scope>NUCLEOTIDE SEQUENCE</scope>
    <source>
        <tissue evidence="2">Whole embryo</tissue>
    </source>
</reference>
<evidence type="ECO:0000313" key="2">
    <source>
        <dbReference type="EMBL" id="CAB3263125.1"/>
    </source>
</evidence>
<dbReference type="SUPFAM" id="SSF46938">
    <property type="entry name" value="CRAL/TRIO N-terminal domain"/>
    <property type="match status" value="1"/>
</dbReference>
<dbReference type="SMART" id="SM01100">
    <property type="entry name" value="CRAL_TRIO_N"/>
    <property type="match status" value="1"/>
</dbReference>
<dbReference type="AlphaFoldDB" id="A0A6F9DJN3"/>
<proteinExistence type="evidence at transcript level"/>
<dbReference type="EMBL" id="LR787263">
    <property type="protein sequence ID" value="CAB3263125.1"/>
    <property type="molecule type" value="mRNA"/>
</dbReference>
<dbReference type="Pfam" id="PF03765">
    <property type="entry name" value="CRAL_TRIO_N"/>
    <property type="match status" value="1"/>
</dbReference>
<organism evidence="2">
    <name type="scientific">Phallusia mammillata</name>
    <dbReference type="NCBI Taxonomy" id="59560"/>
    <lineage>
        <taxon>Eukaryota</taxon>
        <taxon>Metazoa</taxon>
        <taxon>Chordata</taxon>
        <taxon>Tunicata</taxon>
        <taxon>Ascidiacea</taxon>
        <taxon>Phlebobranchia</taxon>
        <taxon>Ascidiidae</taxon>
        <taxon>Phallusia</taxon>
    </lineage>
</organism>
<dbReference type="InterPro" id="IPR036273">
    <property type="entry name" value="CRAL/TRIO_N_dom_sf"/>
</dbReference>
<dbReference type="GO" id="GO:1902936">
    <property type="term" value="F:phosphatidylinositol bisphosphate binding"/>
    <property type="evidence" value="ECO:0007669"/>
    <property type="project" value="TreeGrafter"/>
</dbReference>
<dbReference type="InterPro" id="IPR001251">
    <property type="entry name" value="CRAL-TRIO_dom"/>
</dbReference>
<dbReference type="CDD" id="cd00170">
    <property type="entry name" value="SEC14"/>
    <property type="match status" value="1"/>
</dbReference>
<dbReference type="Gene3D" id="1.10.8.20">
    <property type="entry name" value="N-terminal domain of phosphatidylinositol transfer protein sec14p"/>
    <property type="match status" value="1"/>
</dbReference>
<dbReference type="InterPro" id="IPR011074">
    <property type="entry name" value="CRAL/TRIO_N_dom"/>
</dbReference>
<dbReference type="PANTHER" id="PTHR10174:SF225">
    <property type="entry name" value="ALPHA-TOCOPHEROL TRANSFER PROTEIN"/>
    <property type="match status" value="1"/>
</dbReference>
<name>A0A6F9DJN3_9ASCI</name>
<gene>
    <name evidence="2" type="primary">LOC101243387-002</name>
</gene>
<protein>
    <submittedName>
        <fullName evidence="2">Uncharacterized protein LOC101243387</fullName>
    </submittedName>
</protein>
<accession>A0A6F9DJN3</accession>
<dbReference type="InterPro" id="IPR036865">
    <property type="entry name" value="CRAL-TRIO_dom_sf"/>
</dbReference>
<dbReference type="PRINTS" id="PR00180">
    <property type="entry name" value="CRETINALDHBP"/>
</dbReference>
<dbReference type="Gene3D" id="3.40.525.10">
    <property type="entry name" value="CRAL-TRIO lipid binding domain"/>
    <property type="match status" value="1"/>
</dbReference>
<dbReference type="SMART" id="SM00516">
    <property type="entry name" value="SEC14"/>
    <property type="match status" value="1"/>
</dbReference>
<dbReference type="PROSITE" id="PS50191">
    <property type="entry name" value="CRAL_TRIO"/>
    <property type="match status" value="1"/>
</dbReference>
<dbReference type="GO" id="GO:0016020">
    <property type="term" value="C:membrane"/>
    <property type="evidence" value="ECO:0007669"/>
    <property type="project" value="TreeGrafter"/>
</dbReference>
<dbReference type="Pfam" id="PF00650">
    <property type="entry name" value="CRAL_TRIO"/>
    <property type="match status" value="1"/>
</dbReference>